<dbReference type="PROSITE" id="PS50977">
    <property type="entry name" value="HTH_TETR_2"/>
    <property type="match status" value="1"/>
</dbReference>
<keyword evidence="8" id="KW-1185">Reference proteome</keyword>
<dbReference type="GO" id="GO:0000976">
    <property type="term" value="F:transcription cis-regulatory region binding"/>
    <property type="evidence" value="ECO:0007669"/>
    <property type="project" value="TreeGrafter"/>
</dbReference>
<reference evidence="8" key="1">
    <citation type="journal article" date="2016" name="Genome Announc.">
        <title>Draft Genome Sequences of Five Rapidly Growing Mycobacterium Species, M. thermoresistibile, M. fortuitum subsp. acetamidolyticum, M. canariasense, M. brisbanense, and M. novocastrense.</title>
        <authorList>
            <person name="Katahira K."/>
            <person name="Ogura Y."/>
            <person name="Gotoh Y."/>
            <person name="Hayashi T."/>
        </authorList>
    </citation>
    <scope>NUCLEOTIDE SEQUENCE [LARGE SCALE GENOMIC DNA]</scope>
    <source>
        <strain evidence="8">JCM15298</strain>
    </source>
</reference>
<name>A0A100WJT3_MYCCR</name>
<dbReference type="Pfam" id="PF00440">
    <property type="entry name" value="TetR_N"/>
    <property type="match status" value="1"/>
</dbReference>
<dbReference type="GO" id="GO:0003700">
    <property type="term" value="F:DNA-binding transcription factor activity"/>
    <property type="evidence" value="ECO:0007669"/>
    <property type="project" value="TreeGrafter"/>
</dbReference>
<dbReference type="InterPro" id="IPR050109">
    <property type="entry name" value="HTH-type_TetR-like_transc_reg"/>
</dbReference>
<evidence type="ECO:0000313" key="7">
    <source>
        <dbReference type="EMBL" id="GAS99862.1"/>
    </source>
</evidence>
<evidence type="ECO:0000259" key="6">
    <source>
        <dbReference type="PROSITE" id="PS50977"/>
    </source>
</evidence>
<reference evidence="8" key="2">
    <citation type="submission" date="2016-02" db="EMBL/GenBank/DDBJ databases">
        <title>Draft genome sequence of five rapidly growing Mycobacterium species.</title>
        <authorList>
            <person name="Katahira K."/>
            <person name="Gotou Y."/>
            <person name="Iida K."/>
            <person name="Ogura Y."/>
            <person name="Hayashi T."/>
        </authorList>
    </citation>
    <scope>NUCLEOTIDE SEQUENCE [LARGE SCALE GENOMIC DNA]</scope>
    <source>
        <strain evidence="8">JCM15298</strain>
    </source>
</reference>
<evidence type="ECO:0000313" key="8">
    <source>
        <dbReference type="Proteomes" id="UP000069443"/>
    </source>
</evidence>
<evidence type="ECO:0000256" key="4">
    <source>
        <dbReference type="ARBA" id="ARBA00023163"/>
    </source>
</evidence>
<dbReference type="PRINTS" id="PR00400">
    <property type="entry name" value="TETREPRESSOR"/>
</dbReference>
<dbReference type="PANTHER" id="PTHR30055">
    <property type="entry name" value="HTH-TYPE TRANSCRIPTIONAL REGULATOR RUTR"/>
    <property type="match status" value="1"/>
</dbReference>
<dbReference type="OrthoDB" id="3614211at2"/>
<dbReference type="STRING" id="228230.RMCC_6827"/>
<gene>
    <name evidence="7" type="ORF">RMCC_6827</name>
</gene>
<dbReference type="InterPro" id="IPR001647">
    <property type="entry name" value="HTH_TetR"/>
</dbReference>
<proteinExistence type="predicted"/>
<dbReference type="SUPFAM" id="SSF48498">
    <property type="entry name" value="Tetracyclin repressor-like, C-terminal domain"/>
    <property type="match status" value="1"/>
</dbReference>
<accession>A0A100WJT3</accession>
<keyword evidence="3 5" id="KW-0238">DNA-binding</keyword>
<dbReference type="AlphaFoldDB" id="A0A100WJT3"/>
<dbReference type="SUPFAM" id="SSF46689">
    <property type="entry name" value="Homeodomain-like"/>
    <property type="match status" value="1"/>
</dbReference>
<dbReference type="InterPro" id="IPR009057">
    <property type="entry name" value="Homeodomain-like_sf"/>
</dbReference>
<keyword evidence="4" id="KW-0804">Transcription</keyword>
<evidence type="ECO:0000256" key="1">
    <source>
        <dbReference type="ARBA" id="ARBA00022491"/>
    </source>
</evidence>
<sequence>MPLERMITTAIAIVDEHGADALSMRSLASALGSGTATLYRHFASRAELVAAVVDAVLGEVSAEAPAWADTSWRHACEGAAHTLFTVFNRHPNVAPLLIDQIPSGPHAAAAREHLVGALLAGGFSPRDAAKTYTTLSRFVLGFAIQARGTHADDDPSAAAATIDPDTHPHTAAVAEHLPIPLAEEFAFGLSLLLDGLTGLAPATPPRRKR</sequence>
<comment type="caution">
    <text evidence="7">The sequence shown here is derived from an EMBL/GenBank/DDBJ whole genome shotgun (WGS) entry which is preliminary data.</text>
</comment>
<dbReference type="GO" id="GO:0045892">
    <property type="term" value="P:negative regulation of DNA-templated transcription"/>
    <property type="evidence" value="ECO:0007669"/>
    <property type="project" value="InterPro"/>
</dbReference>
<dbReference type="InterPro" id="IPR036271">
    <property type="entry name" value="Tet_transcr_reg_TetR-rel_C_sf"/>
</dbReference>
<feature type="domain" description="HTH tetR-type" evidence="6">
    <location>
        <begin position="1"/>
        <end position="60"/>
    </location>
</feature>
<organism evidence="7 8">
    <name type="scientific">Mycolicibacterium canariasense</name>
    <name type="common">Mycobacterium canariasense</name>
    <dbReference type="NCBI Taxonomy" id="228230"/>
    <lineage>
        <taxon>Bacteria</taxon>
        <taxon>Bacillati</taxon>
        <taxon>Actinomycetota</taxon>
        <taxon>Actinomycetes</taxon>
        <taxon>Mycobacteriales</taxon>
        <taxon>Mycobacteriaceae</taxon>
        <taxon>Mycolicibacterium</taxon>
    </lineage>
</organism>
<dbReference type="PANTHER" id="PTHR30055:SF151">
    <property type="entry name" value="TRANSCRIPTIONAL REGULATORY PROTEIN"/>
    <property type="match status" value="1"/>
</dbReference>
<dbReference type="EMBL" id="BCSY01000137">
    <property type="protein sequence ID" value="GAS99862.1"/>
    <property type="molecule type" value="Genomic_DNA"/>
</dbReference>
<evidence type="ECO:0000256" key="2">
    <source>
        <dbReference type="ARBA" id="ARBA00023015"/>
    </source>
</evidence>
<keyword evidence="2" id="KW-0805">Transcription regulation</keyword>
<dbReference type="Gene3D" id="1.10.10.60">
    <property type="entry name" value="Homeodomain-like"/>
    <property type="match status" value="1"/>
</dbReference>
<dbReference type="Proteomes" id="UP000069443">
    <property type="component" value="Unassembled WGS sequence"/>
</dbReference>
<dbReference type="InterPro" id="IPR004111">
    <property type="entry name" value="Repressor_TetR_C"/>
</dbReference>
<evidence type="ECO:0000256" key="3">
    <source>
        <dbReference type="ARBA" id="ARBA00023125"/>
    </source>
</evidence>
<dbReference type="PRINTS" id="PR00455">
    <property type="entry name" value="HTHTETR"/>
</dbReference>
<keyword evidence="1" id="KW-0678">Repressor</keyword>
<protein>
    <submittedName>
        <fullName evidence="7">Putative TetR-family transcriptional regulator</fullName>
    </submittedName>
</protein>
<feature type="DNA-binding region" description="H-T-H motif" evidence="5">
    <location>
        <begin position="23"/>
        <end position="42"/>
    </location>
</feature>
<dbReference type="GO" id="GO:0046677">
    <property type="term" value="P:response to antibiotic"/>
    <property type="evidence" value="ECO:0007669"/>
    <property type="project" value="InterPro"/>
</dbReference>
<dbReference type="Gene3D" id="1.10.357.10">
    <property type="entry name" value="Tetracycline Repressor, domain 2"/>
    <property type="match status" value="1"/>
</dbReference>
<evidence type="ECO:0000256" key="5">
    <source>
        <dbReference type="PROSITE-ProRule" id="PRU00335"/>
    </source>
</evidence>
<dbReference type="InterPro" id="IPR003012">
    <property type="entry name" value="Tet_transcr_reg_TetR"/>
</dbReference>
<dbReference type="Pfam" id="PF02909">
    <property type="entry name" value="TetR_C_1"/>
    <property type="match status" value="1"/>
</dbReference>